<dbReference type="GO" id="GO:0008270">
    <property type="term" value="F:zinc ion binding"/>
    <property type="evidence" value="ECO:0007669"/>
    <property type="project" value="InterPro"/>
</dbReference>
<dbReference type="Pfam" id="PF04082">
    <property type="entry name" value="Fungal_trans"/>
    <property type="match status" value="1"/>
</dbReference>
<dbReference type="PANTHER" id="PTHR31001">
    <property type="entry name" value="UNCHARACTERIZED TRANSCRIPTIONAL REGULATORY PROTEIN"/>
    <property type="match status" value="1"/>
</dbReference>
<evidence type="ECO:0000256" key="1">
    <source>
        <dbReference type="ARBA" id="ARBA00004123"/>
    </source>
</evidence>
<dbReference type="SUPFAM" id="SSF57701">
    <property type="entry name" value="Zn2/Cys6 DNA-binding domain"/>
    <property type="match status" value="1"/>
</dbReference>
<name>A0A5M3YPT7_ASPTE</name>
<comment type="subcellular location">
    <subcellularLocation>
        <location evidence="1">Nucleus</location>
    </subcellularLocation>
</comment>
<dbReference type="InterPro" id="IPR001138">
    <property type="entry name" value="Zn2Cys6_DnaBD"/>
</dbReference>
<dbReference type="CDD" id="cd12148">
    <property type="entry name" value="fungal_TF_MHR"/>
    <property type="match status" value="1"/>
</dbReference>
<dbReference type="PROSITE" id="PS00463">
    <property type="entry name" value="ZN2_CY6_FUNGAL_1"/>
    <property type="match status" value="1"/>
</dbReference>
<gene>
    <name evidence="8" type="ORF">ATEIFO6365_0004061400</name>
</gene>
<keyword evidence="4" id="KW-0238">DNA-binding</keyword>
<reference evidence="8 9" key="1">
    <citation type="submission" date="2020-01" db="EMBL/GenBank/DDBJ databases">
        <title>Aspergillus terreus IFO 6365 whole genome shotgun sequence.</title>
        <authorList>
            <person name="Kanamasa S."/>
            <person name="Takahashi H."/>
        </authorList>
    </citation>
    <scope>NUCLEOTIDE SEQUENCE [LARGE SCALE GENOMIC DNA]</scope>
    <source>
        <strain evidence="8 9">IFO 6365</strain>
    </source>
</reference>
<keyword evidence="6" id="KW-0539">Nucleus</keyword>
<dbReference type="PANTHER" id="PTHR31001:SF90">
    <property type="entry name" value="CENTROMERE DNA-BINDING PROTEIN COMPLEX CBF3 SUBUNIT B"/>
    <property type="match status" value="1"/>
</dbReference>
<evidence type="ECO:0000256" key="7">
    <source>
        <dbReference type="SAM" id="MobiDB-lite"/>
    </source>
</evidence>
<keyword evidence="9" id="KW-1185">Reference proteome</keyword>
<evidence type="ECO:0000256" key="5">
    <source>
        <dbReference type="ARBA" id="ARBA00023163"/>
    </source>
</evidence>
<evidence type="ECO:0000256" key="2">
    <source>
        <dbReference type="ARBA" id="ARBA00022723"/>
    </source>
</evidence>
<dbReference type="PROSITE" id="PS50048">
    <property type="entry name" value="ZN2_CY6_FUNGAL_2"/>
    <property type="match status" value="1"/>
</dbReference>
<evidence type="ECO:0000256" key="3">
    <source>
        <dbReference type="ARBA" id="ARBA00023015"/>
    </source>
</evidence>
<dbReference type="GO" id="GO:0009893">
    <property type="term" value="P:positive regulation of metabolic process"/>
    <property type="evidence" value="ECO:0007669"/>
    <property type="project" value="UniProtKB-ARBA"/>
</dbReference>
<dbReference type="GO" id="GO:0000981">
    <property type="term" value="F:DNA-binding transcription factor activity, RNA polymerase II-specific"/>
    <property type="evidence" value="ECO:0007669"/>
    <property type="project" value="InterPro"/>
</dbReference>
<keyword evidence="3" id="KW-0805">Transcription regulation</keyword>
<dbReference type="InterPro" id="IPR050613">
    <property type="entry name" value="Sec_Metabolite_Reg"/>
</dbReference>
<dbReference type="VEuPathDB" id="FungiDB:ATEG_04638"/>
<evidence type="ECO:0000256" key="6">
    <source>
        <dbReference type="ARBA" id="ARBA00023242"/>
    </source>
</evidence>
<dbReference type="Gene3D" id="4.10.240.10">
    <property type="entry name" value="Zn(2)-C6 fungal-type DNA-binding domain"/>
    <property type="match status" value="1"/>
</dbReference>
<evidence type="ECO:0000313" key="9">
    <source>
        <dbReference type="Proteomes" id="UP000452235"/>
    </source>
</evidence>
<dbReference type="VEuPathDB" id="FungiDB:ATEG_01793"/>
<keyword evidence="5" id="KW-0804">Transcription</keyword>
<dbReference type="CDD" id="cd00067">
    <property type="entry name" value="GAL4"/>
    <property type="match status" value="1"/>
</dbReference>
<sequence>MKRKASEIPGTMLLRWSRAPLSCHLCRQKKLRCDRAHPCSNCTQRKAACIYVGEDSSKDESIAPNSTSSGRPSNVAVPALDSTNDQASENMKAGLTRFGSELPPDIRLHNESSPSIPSFTRALPPLPQARALFDHFIYQSILDSEELSPAGLALLFSIFAGAALAWTPQLLDTLHCSKDEAKASLNAYVHVVLLIVDTKLQDSSPSTLALQAITTLCHVLCHMDGFSDKVNMLRIRTLLMARSVQLHRLDTARKRDERRAKGCNPIEVELQRRIWWHMVSSDWLMSLTGGANEGAYFVQPKHMNVNYPSNVDDESIPTSGTPYDLPLTVPTSITAFIFRIRLAELCREVVDTMPSLLLESPELSAHDVDYDLILAVDAKFQTLLSEMPIFFKLDPASIQQSMGICRERPYIPWQRIFLHFGIHTRICRLHRLFHLEGLTNPKYAYSRATCVRSAETVLSLRRSMDNAGALINLKPSRFWMVVQHVFLAAIILATDVSLNPNAPEAEARKTEVLEACDMLEKSQNESHTLKNAIQKNTQTLMMILQNQPSSANRPPPPLDATMNEQTCLDRNIVTGNGPAVVESTATSLVADTNNFQSRSMDGEAWRWPNRLPSQPAEPETWGQLWSDMFNAGLDVDMPQWSSLLDDITFTEFTELSS</sequence>
<dbReference type="SMART" id="SM00066">
    <property type="entry name" value="GAL4"/>
    <property type="match status" value="1"/>
</dbReference>
<accession>A0A5M3YPT7</accession>
<dbReference type="OrthoDB" id="3014581at2759"/>
<dbReference type="InterPro" id="IPR036864">
    <property type="entry name" value="Zn2-C6_fun-type_DNA-bd_sf"/>
</dbReference>
<dbReference type="GO" id="GO:0005634">
    <property type="term" value="C:nucleus"/>
    <property type="evidence" value="ECO:0007669"/>
    <property type="project" value="UniProtKB-SubCell"/>
</dbReference>
<feature type="compositionally biased region" description="Polar residues" evidence="7">
    <location>
        <begin position="63"/>
        <end position="72"/>
    </location>
</feature>
<comment type="caution">
    <text evidence="8">The sequence shown here is derived from an EMBL/GenBank/DDBJ whole genome shotgun (WGS) entry which is preliminary data.</text>
</comment>
<evidence type="ECO:0000313" key="8">
    <source>
        <dbReference type="EMBL" id="GFF15495.1"/>
    </source>
</evidence>
<dbReference type="Pfam" id="PF00172">
    <property type="entry name" value="Zn_clus"/>
    <property type="match status" value="1"/>
</dbReference>
<feature type="region of interest" description="Disordered" evidence="7">
    <location>
        <begin position="60"/>
        <end position="79"/>
    </location>
</feature>
<dbReference type="InterPro" id="IPR007219">
    <property type="entry name" value="XnlR_reg_dom"/>
</dbReference>
<dbReference type="Proteomes" id="UP000452235">
    <property type="component" value="Unassembled WGS sequence"/>
</dbReference>
<dbReference type="GO" id="GO:0006351">
    <property type="term" value="P:DNA-templated transcription"/>
    <property type="evidence" value="ECO:0007669"/>
    <property type="project" value="InterPro"/>
</dbReference>
<evidence type="ECO:0000256" key="4">
    <source>
        <dbReference type="ARBA" id="ARBA00023125"/>
    </source>
</evidence>
<dbReference type="EMBL" id="BLJY01000004">
    <property type="protein sequence ID" value="GFF15495.1"/>
    <property type="molecule type" value="Genomic_DNA"/>
</dbReference>
<protein>
    <submittedName>
        <fullName evidence="8">Short-chain dehydrogenase</fullName>
    </submittedName>
</protein>
<keyword evidence="2" id="KW-0479">Metal-binding</keyword>
<organism evidence="8 9">
    <name type="scientific">Aspergillus terreus</name>
    <dbReference type="NCBI Taxonomy" id="33178"/>
    <lineage>
        <taxon>Eukaryota</taxon>
        <taxon>Fungi</taxon>
        <taxon>Dikarya</taxon>
        <taxon>Ascomycota</taxon>
        <taxon>Pezizomycotina</taxon>
        <taxon>Eurotiomycetes</taxon>
        <taxon>Eurotiomycetidae</taxon>
        <taxon>Eurotiales</taxon>
        <taxon>Aspergillaceae</taxon>
        <taxon>Aspergillus</taxon>
        <taxon>Aspergillus subgen. Circumdati</taxon>
    </lineage>
</organism>
<proteinExistence type="predicted"/>
<dbReference type="GO" id="GO:0003677">
    <property type="term" value="F:DNA binding"/>
    <property type="evidence" value="ECO:0007669"/>
    <property type="project" value="UniProtKB-KW"/>
</dbReference>
<dbReference type="AlphaFoldDB" id="A0A5M3YPT7"/>